<evidence type="ECO:0000259" key="2">
    <source>
        <dbReference type="PROSITE" id="PS50011"/>
    </source>
</evidence>
<dbReference type="PANTHER" id="PTHR44167:SF18">
    <property type="entry name" value="PROTEIN KINASE DOMAIN-CONTAINING PROTEIN"/>
    <property type="match status" value="1"/>
</dbReference>
<dbReference type="Pfam" id="PF00069">
    <property type="entry name" value="Pkinase"/>
    <property type="match status" value="1"/>
</dbReference>
<dbReference type="GO" id="GO:0005737">
    <property type="term" value="C:cytoplasm"/>
    <property type="evidence" value="ECO:0007669"/>
    <property type="project" value="TreeGrafter"/>
</dbReference>
<evidence type="ECO:0000256" key="1">
    <source>
        <dbReference type="PROSITE-ProRule" id="PRU10141"/>
    </source>
</evidence>
<accession>A0A176VQ45</accession>
<dbReference type="CDD" id="cd00180">
    <property type="entry name" value="PKc"/>
    <property type="match status" value="1"/>
</dbReference>
<organism evidence="3 4">
    <name type="scientific">Marchantia polymorpha subsp. ruderalis</name>
    <dbReference type="NCBI Taxonomy" id="1480154"/>
    <lineage>
        <taxon>Eukaryota</taxon>
        <taxon>Viridiplantae</taxon>
        <taxon>Streptophyta</taxon>
        <taxon>Embryophyta</taxon>
        <taxon>Marchantiophyta</taxon>
        <taxon>Marchantiopsida</taxon>
        <taxon>Marchantiidae</taxon>
        <taxon>Marchantiales</taxon>
        <taxon>Marchantiaceae</taxon>
        <taxon>Marchantia</taxon>
    </lineage>
</organism>
<dbReference type="PROSITE" id="PS00107">
    <property type="entry name" value="PROTEIN_KINASE_ATP"/>
    <property type="match status" value="1"/>
</dbReference>
<dbReference type="SMART" id="SM00220">
    <property type="entry name" value="S_TKc"/>
    <property type="match status" value="1"/>
</dbReference>
<keyword evidence="1" id="KW-0067">ATP-binding</keyword>
<dbReference type="InterPro" id="IPR011009">
    <property type="entry name" value="Kinase-like_dom_sf"/>
</dbReference>
<sequence length="357" mass="40854">MNVYVDDCFTPWRRCLEYLGQFEFSKDALNSCDQTAIIFSSESVSGPKFSTSGENVNFLMAMLMQGINKEEPFLKAKILKDDKDIRLHYRKQQKLGEGSYGGTFAVVDRRNPVVRLAMKVQTKSCWGSPEEEALRLFRELLILNRILPKHPNIAQMKDMLIGPHNVYILQELCSQETLEHFYPVANGVSGCRIFKQLIDAFNVMHQHGVVHWDVRESNILFAHSDFMQCKIIDFGQSAYRPEWATKVNDNFDPRNWFTSEELAPPPDPNAPHVPKKVDDVRKLGRILHCIMAGKYVPHTLLGSDAAIQMKTIYRPRVEVFGAQAVSLLRMIGPPPFGPARDEDLPTIDKIHQHMWLV</sequence>
<name>A0A176VQ45_MARPO</name>
<dbReference type="InterPro" id="IPR000719">
    <property type="entry name" value="Prot_kinase_dom"/>
</dbReference>
<dbReference type="GO" id="GO:0004674">
    <property type="term" value="F:protein serine/threonine kinase activity"/>
    <property type="evidence" value="ECO:0007669"/>
    <property type="project" value="TreeGrafter"/>
</dbReference>
<feature type="domain" description="Protein kinase" evidence="2">
    <location>
        <begin position="89"/>
        <end position="356"/>
    </location>
</feature>
<protein>
    <recommendedName>
        <fullName evidence="2">Protein kinase domain-containing protein</fullName>
    </recommendedName>
</protein>
<feature type="binding site" evidence="1">
    <location>
        <position position="119"/>
    </location>
    <ligand>
        <name>ATP</name>
        <dbReference type="ChEBI" id="CHEBI:30616"/>
    </ligand>
</feature>
<dbReference type="EMBL" id="LVLJ01003300">
    <property type="protein sequence ID" value="OAE21976.1"/>
    <property type="molecule type" value="Genomic_DNA"/>
</dbReference>
<dbReference type="PROSITE" id="PS50011">
    <property type="entry name" value="PROTEIN_KINASE_DOM"/>
    <property type="match status" value="1"/>
</dbReference>
<dbReference type="Proteomes" id="UP000077202">
    <property type="component" value="Unassembled WGS sequence"/>
</dbReference>
<dbReference type="PROSITE" id="PS00109">
    <property type="entry name" value="PROTEIN_KINASE_TYR"/>
    <property type="match status" value="1"/>
</dbReference>
<keyword evidence="1" id="KW-0547">Nucleotide-binding</keyword>
<dbReference type="InterPro" id="IPR008266">
    <property type="entry name" value="Tyr_kinase_AS"/>
</dbReference>
<dbReference type="InterPro" id="IPR017441">
    <property type="entry name" value="Protein_kinase_ATP_BS"/>
</dbReference>
<evidence type="ECO:0000313" key="3">
    <source>
        <dbReference type="EMBL" id="OAE21976.1"/>
    </source>
</evidence>
<comment type="caution">
    <text evidence="3">The sequence shown here is derived from an EMBL/GenBank/DDBJ whole genome shotgun (WGS) entry which is preliminary data.</text>
</comment>
<evidence type="ECO:0000313" key="4">
    <source>
        <dbReference type="Proteomes" id="UP000077202"/>
    </source>
</evidence>
<dbReference type="SUPFAM" id="SSF56112">
    <property type="entry name" value="Protein kinase-like (PK-like)"/>
    <property type="match status" value="1"/>
</dbReference>
<gene>
    <name evidence="3" type="ORF">AXG93_4382s1070</name>
</gene>
<dbReference type="GO" id="GO:0044773">
    <property type="term" value="P:mitotic DNA damage checkpoint signaling"/>
    <property type="evidence" value="ECO:0007669"/>
    <property type="project" value="TreeGrafter"/>
</dbReference>
<dbReference type="Gene3D" id="1.10.510.10">
    <property type="entry name" value="Transferase(Phosphotransferase) domain 1"/>
    <property type="match status" value="1"/>
</dbReference>
<dbReference type="PANTHER" id="PTHR44167">
    <property type="entry name" value="OVARIAN-SPECIFIC SERINE/THREONINE-PROTEIN KINASE LOK-RELATED"/>
    <property type="match status" value="1"/>
</dbReference>
<proteinExistence type="predicted"/>
<reference evidence="3" key="1">
    <citation type="submission" date="2016-03" db="EMBL/GenBank/DDBJ databases">
        <title>Mechanisms controlling the formation of the plant cell surface in tip-growing cells are functionally conserved among land plants.</title>
        <authorList>
            <person name="Honkanen S."/>
            <person name="Jones V.A."/>
            <person name="Morieri G."/>
            <person name="Champion C."/>
            <person name="Hetherington A.J."/>
            <person name="Kelly S."/>
            <person name="Saint-Marcoux D."/>
            <person name="Proust H."/>
            <person name="Prescott H."/>
            <person name="Dolan L."/>
        </authorList>
    </citation>
    <scope>NUCLEOTIDE SEQUENCE [LARGE SCALE GENOMIC DNA]</scope>
    <source>
        <tissue evidence="3">Whole gametophyte</tissue>
    </source>
</reference>
<dbReference type="GO" id="GO:0005634">
    <property type="term" value="C:nucleus"/>
    <property type="evidence" value="ECO:0007669"/>
    <property type="project" value="TreeGrafter"/>
</dbReference>
<dbReference type="AlphaFoldDB" id="A0A176VQ45"/>
<dbReference type="Gene3D" id="3.30.200.20">
    <property type="entry name" value="Phosphorylase Kinase, domain 1"/>
    <property type="match status" value="1"/>
</dbReference>
<keyword evidence="4" id="KW-1185">Reference proteome</keyword>
<dbReference type="GO" id="GO:0005524">
    <property type="term" value="F:ATP binding"/>
    <property type="evidence" value="ECO:0007669"/>
    <property type="project" value="UniProtKB-UniRule"/>
</dbReference>